<dbReference type="AlphaFoldDB" id="A0A2P2M204"/>
<evidence type="ECO:0000313" key="1">
    <source>
        <dbReference type="EMBL" id="MBX24256.1"/>
    </source>
</evidence>
<reference evidence="1" key="1">
    <citation type="submission" date="2018-02" db="EMBL/GenBank/DDBJ databases">
        <title>Rhizophora mucronata_Transcriptome.</title>
        <authorList>
            <person name="Meera S.P."/>
            <person name="Sreeshan A."/>
            <person name="Augustine A."/>
        </authorList>
    </citation>
    <scope>NUCLEOTIDE SEQUENCE</scope>
    <source>
        <tissue evidence="1">Leaf</tissue>
    </source>
</reference>
<protein>
    <submittedName>
        <fullName evidence="1">Uncharacterized protein MANES_15G111100</fullName>
    </submittedName>
</protein>
<accession>A0A2P2M204</accession>
<name>A0A2P2M204_RHIMU</name>
<dbReference type="EMBL" id="GGEC01043772">
    <property type="protein sequence ID" value="MBX24256.1"/>
    <property type="molecule type" value="Transcribed_RNA"/>
</dbReference>
<proteinExistence type="predicted"/>
<organism evidence="1">
    <name type="scientific">Rhizophora mucronata</name>
    <name type="common">Asiatic mangrove</name>
    <dbReference type="NCBI Taxonomy" id="61149"/>
    <lineage>
        <taxon>Eukaryota</taxon>
        <taxon>Viridiplantae</taxon>
        <taxon>Streptophyta</taxon>
        <taxon>Embryophyta</taxon>
        <taxon>Tracheophyta</taxon>
        <taxon>Spermatophyta</taxon>
        <taxon>Magnoliopsida</taxon>
        <taxon>eudicotyledons</taxon>
        <taxon>Gunneridae</taxon>
        <taxon>Pentapetalae</taxon>
        <taxon>rosids</taxon>
        <taxon>fabids</taxon>
        <taxon>Malpighiales</taxon>
        <taxon>Rhizophoraceae</taxon>
        <taxon>Rhizophora</taxon>
    </lineage>
</organism>
<sequence length="31" mass="3898">MLFSQSHVLYRVETLRNWQTCKQFMSICYQR</sequence>